<dbReference type="InterPro" id="IPR003775">
    <property type="entry name" value="Flagellar_assembly_factor_FliW"/>
</dbReference>
<keyword evidence="1" id="KW-0963">Cytoplasm</keyword>
<evidence type="ECO:0000313" key="4">
    <source>
        <dbReference type="EMBL" id="OMH23535.1"/>
    </source>
</evidence>
<dbReference type="PANTHER" id="PTHR39190:SF1">
    <property type="entry name" value="FLAGELLAR ASSEMBLY FACTOR FLIW"/>
    <property type="match status" value="1"/>
</dbReference>
<comment type="caution">
    <text evidence="4">The sequence shown here is derived from an EMBL/GenBank/DDBJ whole genome shotgun (WGS) entry which is preliminary data.</text>
</comment>
<keyword evidence="3" id="KW-0810">Translation regulation</keyword>
<dbReference type="STRING" id="554083.BKD30_11420"/>
<dbReference type="AlphaFoldDB" id="A0A1R1L7N5"/>
<keyword evidence="4" id="KW-0282">Flagellum</keyword>
<dbReference type="OrthoDB" id="3268119at2"/>
<organism evidence="4 5">
    <name type="scientific">Tersicoccus phoenicis</name>
    <dbReference type="NCBI Taxonomy" id="554083"/>
    <lineage>
        <taxon>Bacteria</taxon>
        <taxon>Bacillati</taxon>
        <taxon>Actinomycetota</taxon>
        <taxon>Actinomycetes</taxon>
        <taxon>Micrococcales</taxon>
        <taxon>Micrococcaceae</taxon>
        <taxon>Tersicoccus</taxon>
    </lineage>
</organism>
<dbReference type="GO" id="GO:0006417">
    <property type="term" value="P:regulation of translation"/>
    <property type="evidence" value="ECO:0007669"/>
    <property type="project" value="UniProtKB-KW"/>
</dbReference>
<dbReference type="RefSeq" id="WP_076704760.1">
    <property type="nucleotide sequence ID" value="NZ_MRDE01000072.1"/>
</dbReference>
<name>A0A1R1L7N5_9MICC</name>
<evidence type="ECO:0000256" key="2">
    <source>
        <dbReference type="ARBA" id="ARBA00022795"/>
    </source>
</evidence>
<dbReference type="EMBL" id="MRDE01000072">
    <property type="protein sequence ID" value="OMH23535.1"/>
    <property type="molecule type" value="Genomic_DNA"/>
</dbReference>
<gene>
    <name evidence="4" type="ORF">BKD30_11420</name>
</gene>
<evidence type="ECO:0000256" key="1">
    <source>
        <dbReference type="ARBA" id="ARBA00022490"/>
    </source>
</evidence>
<proteinExistence type="predicted"/>
<keyword evidence="4" id="KW-0966">Cell projection</keyword>
<dbReference type="Gene3D" id="2.30.290.10">
    <property type="entry name" value="BH3618-like"/>
    <property type="match status" value="1"/>
</dbReference>
<keyword evidence="2" id="KW-1005">Bacterial flagellum biogenesis</keyword>
<reference evidence="4 5" key="1">
    <citation type="submission" date="2016-12" db="EMBL/GenBank/DDBJ databases">
        <title>Draft genome of Tersicoccus phoenicis 1P05MA.</title>
        <authorList>
            <person name="Nakajima Y."/>
            <person name="Yoshizawa S."/>
            <person name="Nakamura K."/>
            <person name="Ogura Y."/>
            <person name="Hayashi T."/>
            <person name="Kogure K."/>
        </authorList>
    </citation>
    <scope>NUCLEOTIDE SEQUENCE [LARGE SCALE GENOMIC DNA]</scope>
    <source>
        <strain evidence="4 5">1p05MA</strain>
    </source>
</reference>
<dbReference type="GO" id="GO:0044780">
    <property type="term" value="P:bacterial-type flagellum assembly"/>
    <property type="evidence" value="ECO:0007669"/>
    <property type="project" value="InterPro"/>
</dbReference>
<dbReference type="InterPro" id="IPR024046">
    <property type="entry name" value="Flagellar_assmbl_FliW_dom_sf"/>
</dbReference>
<accession>A0A1R1L7N5</accession>
<dbReference type="Pfam" id="PF02623">
    <property type="entry name" value="FliW"/>
    <property type="match status" value="1"/>
</dbReference>
<protein>
    <submittedName>
        <fullName evidence="4">Flagellar assembly protein FliW</fullName>
    </submittedName>
</protein>
<keyword evidence="4" id="KW-0969">Cilium</keyword>
<dbReference type="PANTHER" id="PTHR39190">
    <property type="entry name" value="FLAGELLAR ASSEMBLY FACTOR FLIW"/>
    <property type="match status" value="1"/>
</dbReference>
<evidence type="ECO:0000313" key="5">
    <source>
        <dbReference type="Proteomes" id="UP000187085"/>
    </source>
</evidence>
<evidence type="ECO:0000256" key="3">
    <source>
        <dbReference type="ARBA" id="ARBA00022845"/>
    </source>
</evidence>
<dbReference type="SUPFAM" id="SSF141457">
    <property type="entry name" value="BH3618-like"/>
    <property type="match status" value="1"/>
</dbReference>
<dbReference type="Proteomes" id="UP000187085">
    <property type="component" value="Unassembled WGS sequence"/>
</dbReference>
<keyword evidence="5" id="KW-1185">Reference proteome</keyword>
<sequence>MSALTLVEPMPGLAPWTAYTLDAVTGAPGLFSLRPAAETDLRLYLLDASVYVPGYAPDLTDAAEGLGLAAGESVRVLVVATPGEDATTVNLLAPVIVNERTGTGAQVILSDQDYPLRAPLAR</sequence>